<keyword evidence="2" id="KW-0328">Glycosyltransferase</keyword>
<evidence type="ECO:0000313" key="4">
    <source>
        <dbReference type="EMBL" id="KAF8695068.1"/>
    </source>
</evidence>
<keyword evidence="3" id="KW-0808">Transferase</keyword>
<gene>
    <name evidence="4" type="ORF">HU200_037676</name>
</gene>
<sequence>MATNSGSMHFVMVPWLAFGHILPFAELARRIALQGHRVTLLSTPRNTRRLISIPPDLECLVRVVDVPLPRVERLPEDAEATIDLPSDDLRPCLRRAFDAAFSPKLSEILQAPEEDSSTRPDWVLIDYAAYWAPAAAASHGVPCAFVSLFSAAALGFFGPPAALMGLGKHARAKLEDLTSVPNYVPFPTTVAYRGYELRAMFKPGMIPNESEVSEGHRIAKSIEESQIVGVRSSRAFEPEWLQLVGELYGKPVIPLGMFPPPPITRAVAAGAGHEAALKWLDTQAPRSVVYVAFGSEVKLTSAQQQAIALGLEASGMPFLWAYRAPADSDSDTGGGGLPEGFEERVNGQQGLVCRGWVPQVIFLAHGSVGGFLTHAGLNSITEGLARGVRLVLLPLLFDQGLNARLLVEKKIAVEVARDEEDGSFTAEDVAAALRRVMVEDEGKEFGTKVQELAEVIGSDEVNDQCVRDFLRCLSDYSRQQQG</sequence>
<keyword evidence="5" id="KW-1185">Reference proteome</keyword>
<name>A0A835BB79_9POAL</name>
<reference evidence="4" key="1">
    <citation type="submission" date="2020-07" db="EMBL/GenBank/DDBJ databases">
        <title>Genome sequence and genetic diversity analysis of an under-domesticated orphan crop, white fonio (Digitaria exilis).</title>
        <authorList>
            <person name="Bennetzen J.L."/>
            <person name="Chen S."/>
            <person name="Ma X."/>
            <person name="Wang X."/>
            <person name="Yssel A.E.J."/>
            <person name="Chaluvadi S.R."/>
            <person name="Johnson M."/>
            <person name="Gangashetty P."/>
            <person name="Hamidou F."/>
            <person name="Sanogo M.D."/>
            <person name="Zwaenepoel A."/>
            <person name="Wallace J."/>
            <person name="Van De Peer Y."/>
            <person name="Van Deynze A."/>
        </authorList>
    </citation>
    <scope>NUCLEOTIDE SEQUENCE</scope>
    <source>
        <tissue evidence="4">Leaves</tissue>
    </source>
</reference>
<evidence type="ECO:0000256" key="3">
    <source>
        <dbReference type="ARBA" id="ARBA00022679"/>
    </source>
</evidence>
<dbReference type="OrthoDB" id="5835829at2759"/>
<dbReference type="EMBL" id="JACEFO010001899">
    <property type="protein sequence ID" value="KAF8695068.1"/>
    <property type="molecule type" value="Genomic_DNA"/>
</dbReference>
<organism evidence="4 5">
    <name type="scientific">Digitaria exilis</name>
    <dbReference type="NCBI Taxonomy" id="1010633"/>
    <lineage>
        <taxon>Eukaryota</taxon>
        <taxon>Viridiplantae</taxon>
        <taxon>Streptophyta</taxon>
        <taxon>Embryophyta</taxon>
        <taxon>Tracheophyta</taxon>
        <taxon>Spermatophyta</taxon>
        <taxon>Magnoliopsida</taxon>
        <taxon>Liliopsida</taxon>
        <taxon>Poales</taxon>
        <taxon>Poaceae</taxon>
        <taxon>PACMAD clade</taxon>
        <taxon>Panicoideae</taxon>
        <taxon>Panicodae</taxon>
        <taxon>Paniceae</taxon>
        <taxon>Anthephorinae</taxon>
        <taxon>Digitaria</taxon>
    </lineage>
</organism>
<comment type="similarity">
    <text evidence="1">Belongs to the UDP-glycosyltransferase family.</text>
</comment>
<evidence type="ECO:0000313" key="5">
    <source>
        <dbReference type="Proteomes" id="UP000636709"/>
    </source>
</evidence>
<dbReference type="FunFam" id="3.40.50.2000:FF:000037">
    <property type="entry name" value="Glycosyltransferase"/>
    <property type="match status" value="1"/>
</dbReference>
<dbReference type="InterPro" id="IPR002213">
    <property type="entry name" value="UDP_glucos_trans"/>
</dbReference>
<comment type="caution">
    <text evidence="4">The sequence shown here is derived from an EMBL/GenBank/DDBJ whole genome shotgun (WGS) entry which is preliminary data.</text>
</comment>
<dbReference type="FunFam" id="3.40.50.2000:FF:000088">
    <property type="entry name" value="Glycosyltransferase"/>
    <property type="match status" value="1"/>
</dbReference>
<dbReference type="InterPro" id="IPR050481">
    <property type="entry name" value="UDP-glycosyltransf_plant"/>
</dbReference>
<dbReference type="SUPFAM" id="SSF53756">
    <property type="entry name" value="UDP-Glycosyltransferase/glycogen phosphorylase"/>
    <property type="match status" value="1"/>
</dbReference>
<evidence type="ECO:0000256" key="1">
    <source>
        <dbReference type="ARBA" id="ARBA00009995"/>
    </source>
</evidence>
<dbReference type="Pfam" id="PF00201">
    <property type="entry name" value="UDPGT"/>
    <property type="match status" value="1"/>
</dbReference>
<proteinExistence type="inferred from homology"/>
<dbReference type="PANTHER" id="PTHR48049">
    <property type="entry name" value="GLYCOSYLTRANSFERASE"/>
    <property type="match status" value="1"/>
</dbReference>
<dbReference type="AlphaFoldDB" id="A0A835BB79"/>
<dbReference type="PANTHER" id="PTHR48049:SF80">
    <property type="entry name" value="GLYCOSYLTRANSFERASE"/>
    <property type="match status" value="1"/>
</dbReference>
<dbReference type="Gene3D" id="3.40.50.2000">
    <property type="entry name" value="Glycogen Phosphorylase B"/>
    <property type="match status" value="2"/>
</dbReference>
<dbReference type="Proteomes" id="UP000636709">
    <property type="component" value="Unassembled WGS sequence"/>
</dbReference>
<evidence type="ECO:0008006" key="6">
    <source>
        <dbReference type="Google" id="ProtNLM"/>
    </source>
</evidence>
<accession>A0A835BB79</accession>
<protein>
    <recommendedName>
        <fullName evidence="6">Glycosyltransferase</fullName>
    </recommendedName>
</protein>
<dbReference type="CDD" id="cd03784">
    <property type="entry name" value="GT1_Gtf-like"/>
    <property type="match status" value="1"/>
</dbReference>
<dbReference type="GO" id="GO:0035251">
    <property type="term" value="F:UDP-glucosyltransferase activity"/>
    <property type="evidence" value="ECO:0007669"/>
    <property type="project" value="InterPro"/>
</dbReference>
<evidence type="ECO:0000256" key="2">
    <source>
        <dbReference type="ARBA" id="ARBA00022676"/>
    </source>
</evidence>